<name>A0AAD4J070_PERFH</name>
<sequence length="372" mass="43523">MSFFIKKLSDHHTCPRDMHNKQATPEWIAKEYLETFRARPDLKMKELQTEIMNRFACEVPLWRLYRARDEARNIIRGSLTGHYTKVRSYVAELMRVDPEDELKLEDEVAYLNFINRETQRFCKAFISTYPLNDMIDNNISETFNGFILHAREKPLTDILEEIRNSLMSRQYDKLVMISGLTGRLCPTITRKMEQLKYDSRQCKCTPALGGAGILPVSRAYMLVLQSHFSKKRLQILFPIITCGYPIQPPLVRKMPGRPKRNRKRSTDKKKNESRKKLGYLHSRMTCQRCLQEGHNKRTCKNEPIIKPPKINVKRGRPLKNVSSIGVQKMTVRRRTSQPSTSNINKVRVRERRMVNTGLGVLTFEDTGNIYKR</sequence>
<evidence type="ECO:0000256" key="1">
    <source>
        <dbReference type="SAM" id="MobiDB-lite"/>
    </source>
</evidence>
<gene>
    <name evidence="2" type="ORF">C2S53_001250</name>
</gene>
<keyword evidence="3" id="KW-1185">Reference proteome</keyword>
<accession>A0AAD4J070</accession>
<evidence type="ECO:0000313" key="2">
    <source>
        <dbReference type="EMBL" id="KAH6824223.1"/>
    </source>
</evidence>
<comment type="caution">
    <text evidence="2">The sequence shown here is derived from an EMBL/GenBank/DDBJ whole genome shotgun (WGS) entry which is preliminary data.</text>
</comment>
<dbReference type="EMBL" id="SDAM02000470">
    <property type="protein sequence ID" value="KAH6824223.1"/>
    <property type="molecule type" value="Genomic_DNA"/>
</dbReference>
<dbReference type="Proteomes" id="UP001190926">
    <property type="component" value="Unassembled WGS sequence"/>
</dbReference>
<feature type="non-terminal residue" evidence="2">
    <location>
        <position position="372"/>
    </location>
</feature>
<feature type="region of interest" description="Disordered" evidence="1">
    <location>
        <begin position="250"/>
        <end position="276"/>
    </location>
</feature>
<dbReference type="PANTHER" id="PTHR31973">
    <property type="entry name" value="POLYPROTEIN, PUTATIVE-RELATED"/>
    <property type="match status" value="1"/>
</dbReference>
<dbReference type="AlphaFoldDB" id="A0AAD4J070"/>
<dbReference type="PANTHER" id="PTHR31973:SF187">
    <property type="entry name" value="MUTATOR TRANSPOSASE MUDRA PROTEIN"/>
    <property type="match status" value="1"/>
</dbReference>
<evidence type="ECO:0000313" key="3">
    <source>
        <dbReference type="Proteomes" id="UP001190926"/>
    </source>
</evidence>
<protein>
    <submittedName>
        <fullName evidence="2">Uncharacterized protein</fullName>
    </submittedName>
</protein>
<reference evidence="2 3" key="1">
    <citation type="journal article" date="2021" name="Nat. Commun.">
        <title>Incipient diploidization of the medicinal plant Perilla within 10,000 years.</title>
        <authorList>
            <person name="Zhang Y."/>
            <person name="Shen Q."/>
            <person name="Leng L."/>
            <person name="Zhang D."/>
            <person name="Chen S."/>
            <person name="Shi Y."/>
            <person name="Ning Z."/>
            <person name="Chen S."/>
        </authorList>
    </citation>
    <scope>NUCLEOTIDE SEQUENCE [LARGE SCALE GENOMIC DNA]</scope>
    <source>
        <strain evidence="3">cv. PC099</strain>
    </source>
</reference>
<proteinExistence type="predicted"/>
<feature type="compositionally biased region" description="Basic residues" evidence="1">
    <location>
        <begin position="254"/>
        <end position="276"/>
    </location>
</feature>
<organism evidence="2 3">
    <name type="scientific">Perilla frutescens var. hirtella</name>
    <name type="common">Perilla citriodora</name>
    <name type="synonym">Perilla setoyensis</name>
    <dbReference type="NCBI Taxonomy" id="608512"/>
    <lineage>
        <taxon>Eukaryota</taxon>
        <taxon>Viridiplantae</taxon>
        <taxon>Streptophyta</taxon>
        <taxon>Embryophyta</taxon>
        <taxon>Tracheophyta</taxon>
        <taxon>Spermatophyta</taxon>
        <taxon>Magnoliopsida</taxon>
        <taxon>eudicotyledons</taxon>
        <taxon>Gunneridae</taxon>
        <taxon>Pentapetalae</taxon>
        <taxon>asterids</taxon>
        <taxon>lamiids</taxon>
        <taxon>Lamiales</taxon>
        <taxon>Lamiaceae</taxon>
        <taxon>Nepetoideae</taxon>
        <taxon>Elsholtzieae</taxon>
        <taxon>Perilla</taxon>
    </lineage>
</organism>